<dbReference type="GO" id="GO:0009898">
    <property type="term" value="C:cytoplasmic side of plasma membrane"/>
    <property type="evidence" value="ECO:0007669"/>
    <property type="project" value="TreeGrafter"/>
</dbReference>
<proteinExistence type="predicted"/>
<reference evidence="3" key="1">
    <citation type="submission" date="2014-01" db="EMBL/GenBank/DDBJ databases">
        <title>The genome of the white-rot fungus Pycnoporus cinnabarinus: a basidiomycete model with a versatile arsenal for lignocellulosic biomass breakdown.</title>
        <authorList>
            <person name="Levasseur A."/>
            <person name="Lomascolo A."/>
            <person name="Ruiz-Duenas F.J."/>
            <person name="Uzan E."/>
            <person name="Piumi F."/>
            <person name="Kues U."/>
            <person name="Ram A.F.J."/>
            <person name="Murat C."/>
            <person name="Haon M."/>
            <person name="Benoit I."/>
            <person name="Arfi Y."/>
            <person name="Chevret D."/>
            <person name="Drula E."/>
            <person name="Kwon M.J."/>
            <person name="Gouret P."/>
            <person name="Lesage-Meessen L."/>
            <person name="Lombard V."/>
            <person name="Mariette J."/>
            <person name="Noirot C."/>
            <person name="Park J."/>
            <person name="Patyshakuliyeva A."/>
            <person name="Wieneger R.A.B."/>
            <person name="Wosten H.A.B."/>
            <person name="Martin F."/>
            <person name="Coutinho P.M."/>
            <person name="de Vries R."/>
            <person name="Martinez A.T."/>
            <person name="Klopp C."/>
            <person name="Pontarotti P."/>
            <person name="Henrissat B."/>
            <person name="Record E."/>
        </authorList>
    </citation>
    <scope>NUCLEOTIDE SEQUENCE [LARGE SCALE GENOMIC DNA]</scope>
    <source>
        <strain evidence="3">BRFM137</strain>
    </source>
</reference>
<dbReference type="InterPro" id="IPR005024">
    <property type="entry name" value="Snf7_fam"/>
</dbReference>
<dbReference type="GO" id="GO:0000815">
    <property type="term" value="C:ESCRT III complex"/>
    <property type="evidence" value="ECO:0007669"/>
    <property type="project" value="TreeGrafter"/>
</dbReference>
<dbReference type="Proteomes" id="UP000029665">
    <property type="component" value="Unassembled WGS sequence"/>
</dbReference>
<evidence type="ECO:0000256" key="1">
    <source>
        <dbReference type="SAM" id="Coils"/>
    </source>
</evidence>
<keyword evidence="4" id="KW-1185">Reference proteome</keyword>
<evidence type="ECO:0000313" key="4">
    <source>
        <dbReference type="Proteomes" id="UP000029665"/>
    </source>
</evidence>
<feature type="compositionally biased region" description="Basic and acidic residues" evidence="2">
    <location>
        <begin position="449"/>
        <end position="467"/>
    </location>
</feature>
<organism evidence="3 4">
    <name type="scientific">Pycnoporus cinnabarinus</name>
    <name type="common">Cinnabar-red polypore</name>
    <name type="synonym">Trametes cinnabarina</name>
    <dbReference type="NCBI Taxonomy" id="5643"/>
    <lineage>
        <taxon>Eukaryota</taxon>
        <taxon>Fungi</taxon>
        <taxon>Dikarya</taxon>
        <taxon>Basidiomycota</taxon>
        <taxon>Agaricomycotina</taxon>
        <taxon>Agaricomycetes</taxon>
        <taxon>Polyporales</taxon>
        <taxon>Polyporaceae</taxon>
        <taxon>Trametes</taxon>
    </lineage>
</organism>
<accession>A0A060S7F7</accession>
<name>A0A060S7F7_PYCCI</name>
<feature type="region of interest" description="Disordered" evidence="2">
    <location>
        <begin position="449"/>
        <end position="492"/>
    </location>
</feature>
<dbReference type="OMA" id="VEDRPMQ"/>
<dbReference type="STRING" id="5643.A0A060S7F7"/>
<comment type="caution">
    <text evidence="3">The sequence shown here is derived from an EMBL/GenBank/DDBJ whole genome shotgun (WGS) entry which is preliminary data.</text>
</comment>
<sequence>MSSIPLSQLSSLPTYASASTSRLKSLYSDFTYQKHSNATSYSSNVEWWRRTLESALVRGWLSESHSSGTISDRLVLHATGVSFIEHFRVEGVGKPLSIPTVIVSAAAWLRASGTTHRRTSLGKSELCNSKALIPLYDFLNASRSIYDPGWLPYRIASFVVGKPLWWALGQLGIVDAQDSTFGDSSTAERWKKVKGDYVVVSLLEGAAERILERQRQKSTGNIADALYTTDSFREEFSCCAFENASLSDLDLKVLLRFLERDKHAIVVKGEVIKFTELGTATASEVTAVDGGILALKTAVQKLQKQVDDLQTRIDERTRRISEDLRQKRKETALLHLRSRKQLEEVRRKRVESLHLLESTLLRVETSAGNIEIMRSYESSTVTLQEILSHPLLQREKIDETMDALASANADAREVDDAIQMGTEMAHPDAAVDDSELEAELAALVQDVEKGKADADAQVQRDRLEADKLTAPAHAPAQLEIQDDTQQKEKVAA</sequence>
<dbReference type="AlphaFoldDB" id="A0A060S7F7"/>
<evidence type="ECO:0000313" key="3">
    <source>
        <dbReference type="EMBL" id="CDO68293.1"/>
    </source>
</evidence>
<keyword evidence="1" id="KW-0175">Coiled coil</keyword>
<dbReference type="EMBL" id="CCBP010000011">
    <property type="protein sequence ID" value="CDO68293.1"/>
    <property type="molecule type" value="Genomic_DNA"/>
</dbReference>
<dbReference type="Pfam" id="PF03357">
    <property type="entry name" value="Snf7"/>
    <property type="match status" value="1"/>
</dbReference>
<dbReference type="PANTHER" id="PTHR22761">
    <property type="entry name" value="CHARGED MULTIVESICULAR BODY PROTEIN"/>
    <property type="match status" value="1"/>
</dbReference>
<gene>
    <name evidence="3" type="ORF">BN946_scf184799.g20</name>
</gene>
<feature type="coiled-coil region" evidence="1">
    <location>
        <begin position="292"/>
        <end position="319"/>
    </location>
</feature>
<dbReference type="GO" id="GO:0005771">
    <property type="term" value="C:multivesicular body"/>
    <property type="evidence" value="ECO:0007669"/>
    <property type="project" value="TreeGrafter"/>
</dbReference>
<evidence type="ECO:0008006" key="5">
    <source>
        <dbReference type="Google" id="ProtNLM"/>
    </source>
</evidence>
<dbReference type="GO" id="GO:0032511">
    <property type="term" value="P:late endosome to vacuole transport via multivesicular body sorting pathway"/>
    <property type="evidence" value="ECO:0007669"/>
    <property type="project" value="TreeGrafter"/>
</dbReference>
<dbReference type="GO" id="GO:0006900">
    <property type="term" value="P:vesicle budding from membrane"/>
    <property type="evidence" value="ECO:0007669"/>
    <property type="project" value="TreeGrafter"/>
</dbReference>
<dbReference type="OrthoDB" id="10250120at2759"/>
<protein>
    <recommendedName>
        <fullName evidence="5">Snf7-domain-containing protein</fullName>
    </recommendedName>
</protein>
<dbReference type="PANTHER" id="PTHR22761:SF96">
    <property type="entry name" value="BCDNA.GH08385"/>
    <property type="match status" value="1"/>
</dbReference>
<dbReference type="HOGENOM" id="CLU_021165_1_0_1"/>
<evidence type="ECO:0000256" key="2">
    <source>
        <dbReference type="SAM" id="MobiDB-lite"/>
    </source>
</evidence>